<dbReference type="Pfam" id="PF00589">
    <property type="entry name" value="Phage_integrase"/>
    <property type="match status" value="1"/>
</dbReference>
<evidence type="ECO:0000259" key="5">
    <source>
        <dbReference type="PROSITE" id="PS51898"/>
    </source>
</evidence>
<organism evidence="6 7">
    <name type="scientific">Acaryochloris thomasi RCC1774</name>
    <dbReference type="NCBI Taxonomy" id="1764569"/>
    <lineage>
        <taxon>Bacteria</taxon>
        <taxon>Bacillati</taxon>
        <taxon>Cyanobacteriota</taxon>
        <taxon>Cyanophyceae</taxon>
        <taxon>Acaryochloridales</taxon>
        <taxon>Acaryochloridaceae</taxon>
        <taxon>Acaryochloris</taxon>
        <taxon>Acaryochloris thomasi</taxon>
    </lineage>
</organism>
<dbReference type="PANTHER" id="PTHR30349:SF62">
    <property type="entry name" value="TYPE 1 FIMBRIAE REGULATORY PROTEIN FIMB-RELATED"/>
    <property type="match status" value="1"/>
</dbReference>
<dbReference type="PANTHER" id="PTHR30349">
    <property type="entry name" value="PHAGE INTEGRASE-RELATED"/>
    <property type="match status" value="1"/>
</dbReference>
<evidence type="ECO:0000256" key="4">
    <source>
        <dbReference type="ARBA" id="ARBA00023172"/>
    </source>
</evidence>
<evidence type="ECO:0000256" key="2">
    <source>
        <dbReference type="ARBA" id="ARBA00023015"/>
    </source>
</evidence>
<dbReference type="AlphaFoldDB" id="A0A2W1JHI1"/>
<sequence length="193" mass="23045">MTGSKFIRKQNKHYRSREHLTPDEMDRLIDAAELRGRHPIRDKALFLMMFRHGLRVSEAIQLQWEAVMIPTQQIYVRRLKGSKPSTHPLQEDEIELLVDLRSEYPESRFLFPAERAEHLSPHAVTMLLKRCVDLAEIEIKVHPHMLRHSCGYYLVNKGYDLRKIQDWLGHRNIQHTVRYTELDSKKFDQFLFE</sequence>
<keyword evidence="3" id="KW-0804">Transcription</keyword>
<keyword evidence="1" id="KW-1029">Fimbrium biogenesis</keyword>
<dbReference type="InterPro" id="IPR050090">
    <property type="entry name" value="Tyrosine_recombinase_XerCD"/>
</dbReference>
<proteinExistence type="predicted"/>
<comment type="caution">
    <text evidence="6">The sequence shown here is derived from an EMBL/GenBank/DDBJ whole genome shotgun (WGS) entry which is preliminary data.</text>
</comment>
<feature type="domain" description="Tyr recombinase" evidence="5">
    <location>
        <begin position="15"/>
        <end position="192"/>
    </location>
</feature>
<evidence type="ECO:0000256" key="1">
    <source>
        <dbReference type="ARBA" id="ARBA00022558"/>
    </source>
</evidence>
<reference evidence="6 7" key="1">
    <citation type="journal article" date="2018" name="Sci. Rep.">
        <title>A novel species of the marine cyanobacterium Acaryochloris with a unique pigment content and lifestyle.</title>
        <authorList>
            <person name="Partensky F."/>
            <person name="Six C."/>
            <person name="Ratin M."/>
            <person name="Garczarek L."/>
            <person name="Vaulot D."/>
            <person name="Probert I."/>
            <person name="Calteau A."/>
            <person name="Gourvil P."/>
            <person name="Marie D."/>
            <person name="Grebert T."/>
            <person name="Bouchier C."/>
            <person name="Le Panse S."/>
            <person name="Gachenot M."/>
            <person name="Rodriguez F."/>
            <person name="Garrido J.L."/>
        </authorList>
    </citation>
    <scope>NUCLEOTIDE SEQUENCE [LARGE SCALE GENOMIC DNA]</scope>
    <source>
        <strain evidence="6 7">RCC1774</strain>
    </source>
</reference>
<dbReference type="EMBL" id="PQWO01000023">
    <property type="protein sequence ID" value="PZD71035.1"/>
    <property type="molecule type" value="Genomic_DNA"/>
</dbReference>
<name>A0A2W1JHI1_9CYAN</name>
<dbReference type="GO" id="GO:0006310">
    <property type="term" value="P:DNA recombination"/>
    <property type="evidence" value="ECO:0007669"/>
    <property type="project" value="UniProtKB-KW"/>
</dbReference>
<keyword evidence="2" id="KW-0805">Transcription regulation</keyword>
<dbReference type="RefSeq" id="WP_233501843.1">
    <property type="nucleotide sequence ID" value="NZ_CAWNWM010000023.1"/>
</dbReference>
<dbReference type="InterPro" id="IPR011010">
    <property type="entry name" value="DNA_brk_join_enz"/>
</dbReference>
<dbReference type="Gene3D" id="1.10.443.10">
    <property type="entry name" value="Intergrase catalytic core"/>
    <property type="match status" value="1"/>
</dbReference>
<evidence type="ECO:0000313" key="7">
    <source>
        <dbReference type="Proteomes" id="UP000248857"/>
    </source>
</evidence>
<protein>
    <submittedName>
        <fullName evidence="6">Tyrosine recombinase XerD</fullName>
    </submittedName>
</protein>
<dbReference type="GO" id="GO:0003677">
    <property type="term" value="F:DNA binding"/>
    <property type="evidence" value="ECO:0007669"/>
    <property type="project" value="InterPro"/>
</dbReference>
<dbReference type="SUPFAM" id="SSF56349">
    <property type="entry name" value="DNA breaking-rejoining enzymes"/>
    <property type="match status" value="1"/>
</dbReference>
<accession>A0A2W1JHI1</accession>
<gene>
    <name evidence="6" type="primary">xerD_5</name>
    <name evidence="6" type="ORF">C1752_08477</name>
</gene>
<dbReference type="PROSITE" id="PS51898">
    <property type="entry name" value="TYR_RECOMBINASE"/>
    <property type="match status" value="1"/>
</dbReference>
<evidence type="ECO:0000313" key="6">
    <source>
        <dbReference type="EMBL" id="PZD71035.1"/>
    </source>
</evidence>
<keyword evidence="7" id="KW-1185">Reference proteome</keyword>
<evidence type="ECO:0000256" key="3">
    <source>
        <dbReference type="ARBA" id="ARBA00023163"/>
    </source>
</evidence>
<dbReference type="GO" id="GO:0015074">
    <property type="term" value="P:DNA integration"/>
    <property type="evidence" value="ECO:0007669"/>
    <property type="project" value="InterPro"/>
</dbReference>
<keyword evidence="4" id="KW-0233">DNA recombination</keyword>
<dbReference type="Proteomes" id="UP000248857">
    <property type="component" value="Unassembled WGS sequence"/>
</dbReference>
<dbReference type="InterPro" id="IPR002104">
    <property type="entry name" value="Integrase_catalytic"/>
</dbReference>
<dbReference type="InterPro" id="IPR013762">
    <property type="entry name" value="Integrase-like_cat_sf"/>
</dbReference>